<dbReference type="AlphaFoldDB" id="A0A0R3PVX5"/>
<organism evidence="3">
    <name type="scientific">Angiostrongylus costaricensis</name>
    <name type="common">Nematode worm</name>
    <dbReference type="NCBI Taxonomy" id="334426"/>
    <lineage>
        <taxon>Eukaryota</taxon>
        <taxon>Metazoa</taxon>
        <taxon>Ecdysozoa</taxon>
        <taxon>Nematoda</taxon>
        <taxon>Chromadorea</taxon>
        <taxon>Rhabditida</taxon>
        <taxon>Rhabditina</taxon>
        <taxon>Rhabditomorpha</taxon>
        <taxon>Strongyloidea</taxon>
        <taxon>Metastrongylidae</taxon>
        <taxon>Angiostrongylus</taxon>
    </lineage>
</organism>
<dbReference type="OrthoDB" id="269496at2759"/>
<sequence>MCEVFLFVKVTQYADCVCFERKFAFKQMSRAGAVLTTSECVILGLLQDAAHPKFKEVQKLILEPAPDTGLVAKV</sequence>
<gene>
    <name evidence="1" type="ORF">ACOC_LOCUS10236</name>
</gene>
<reference evidence="3" key="1">
    <citation type="submission" date="2017-02" db="UniProtKB">
        <authorList>
            <consortium name="WormBaseParasite"/>
        </authorList>
    </citation>
    <scope>IDENTIFICATION</scope>
</reference>
<dbReference type="SUPFAM" id="SSF52499">
    <property type="entry name" value="Isochorismatase-like hydrolases"/>
    <property type="match status" value="1"/>
</dbReference>
<reference evidence="1 2" key="2">
    <citation type="submission" date="2018-11" db="EMBL/GenBank/DDBJ databases">
        <authorList>
            <consortium name="Pathogen Informatics"/>
        </authorList>
    </citation>
    <scope>NUCLEOTIDE SEQUENCE [LARGE SCALE GENOMIC DNA]</scope>
    <source>
        <strain evidence="1 2">Costa Rica</strain>
    </source>
</reference>
<dbReference type="InterPro" id="IPR036380">
    <property type="entry name" value="Isochorismatase-like_sf"/>
</dbReference>
<proteinExistence type="predicted"/>
<dbReference type="EMBL" id="UYYA01004432">
    <property type="protein sequence ID" value="VDM61821.1"/>
    <property type="molecule type" value="Genomic_DNA"/>
</dbReference>
<evidence type="ECO:0000313" key="1">
    <source>
        <dbReference type="EMBL" id="VDM61821.1"/>
    </source>
</evidence>
<dbReference type="PANTHER" id="PTHR14119">
    <property type="entry name" value="HYDROLASE"/>
    <property type="match status" value="1"/>
</dbReference>
<dbReference type="InterPro" id="IPR050993">
    <property type="entry name" value="Isochorismatase_domain"/>
</dbReference>
<protein>
    <submittedName>
        <fullName evidence="3">Transcriptional regulator</fullName>
    </submittedName>
</protein>
<name>A0A0R3PVX5_ANGCS</name>
<dbReference type="OMA" id="ADCVCFE"/>
<keyword evidence="2" id="KW-1185">Reference proteome</keyword>
<dbReference type="WBParaSite" id="ACOC_0001023501-mRNA-1">
    <property type="protein sequence ID" value="ACOC_0001023501-mRNA-1"/>
    <property type="gene ID" value="ACOC_0001023501"/>
</dbReference>
<dbReference type="PANTHER" id="PTHR14119:SF17">
    <property type="entry name" value="ISOCHORISMATASE DOMAIN-CONTAINING PROTEIN 1"/>
    <property type="match status" value="1"/>
</dbReference>
<evidence type="ECO:0000313" key="3">
    <source>
        <dbReference type="WBParaSite" id="ACOC_0001023501-mRNA-1"/>
    </source>
</evidence>
<dbReference type="Gene3D" id="3.40.50.850">
    <property type="entry name" value="Isochorismatase-like"/>
    <property type="match status" value="1"/>
</dbReference>
<accession>A0A0R3PVX5</accession>
<evidence type="ECO:0000313" key="2">
    <source>
        <dbReference type="Proteomes" id="UP000267027"/>
    </source>
</evidence>
<dbReference type="Proteomes" id="UP000267027">
    <property type="component" value="Unassembled WGS sequence"/>
</dbReference>
<dbReference type="STRING" id="334426.A0A0R3PVX5"/>